<proteinExistence type="predicted"/>
<dbReference type="Proteomes" id="UP001145145">
    <property type="component" value="Unassembled WGS sequence"/>
</dbReference>
<evidence type="ECO:0000313" key="4">
    <source>
        <dbReference type="Proteomes" id="UP001145145"/>
    </source>
</evidence>
<dbReference type="GO" id="GO:0016757">
    <property type="term" value="F:glycosyltransferase activity"/>
    <property type="evidence" value="ECO:0007669"/>
    <property type="project" value="InterPro"/>
</dbReference>
<dbReference type="SUPFAM" id="SSF53756">
    <property type="entry name" value="UDP-Glycosyltransferase/glycogen phosphorylase"/>
    <property type="match status" value="1"/>
</dbReference>
<evidence type="ECO:0000259" key="2">
    <source>
        <dbReference type="Pfam" id="PF13439"/>
    </source>
</evidence>
<evidence type="ECO:0008006" key="5">
    <source>
        <dbReference type="Google" id="ProtNLM"/>
    </source>
</evidence>
<dbReference type="EMBL" id="BSBO01000015">
    <property type="protein sequence ID" value="GLG04503.1"/>
    <property type="molecule type" value="Genomic_DNA"/>
</dbReference>
<dbReference type="InterPro" id="IPR001296">
    <property type="entry name" value="Glyco_trans_1"/>
</dbReference>
<dbReference type="AlphaFoldDB" id="A0A9W6C5V6"/>
<evidence type="ECO:0000313" key="3">
    <source>
        <dbReference type="EMBL" id="GLG04503.1"/>
    </source>
</evidence>
<keyword evidence="4" id="KW-1185">Reference proteome</keyword>
<dbReference type="InterPro" id="IPR028098">
    <property type="entry name" value="Glyco_trans_4-like_N"/>
</dbReference>
<dbReference type="Gene3D" id="3.40.50.2000">
    <property type="entry name" value="Glycogen Phosphorylase B"/>
    <property type="match status" value="2"/>
</dbReference>
<accession>A0A9W6C5V6</accession>
<name>A0A9W6C5V6_9FIRM</name>
<feature type="domain" description="Glycosyltransferase subfamily 4-like N-terminal" evidence="2">
    <location>
        <begin position="14"/>
        <end position="163"/>
    </location>
</feature>
<dbReference type="PANTHER" id="PTHR12526">
    <property type="entry name" value="GLYCOSYLTRANSFERASE"/>
    <property type="match status" value="1"/>
</dbReference>
<sequence length="348" mass="39940">MGRRLIFIDDKPGYGGVSTCLICLANELCKRGYEITLIAAKKNVYETRVDALVQIEECDFTDEKAVERMIKSLNDRCAEIVNSHADSGIQIRLLRQKNRTYQLYLTEHLAIFDDPEYIEPRKEYFSLANQAEKVITVSLAGRRAFQAAGVEYQKLATVYNGVKAKPYRERTYEEIRLMYAGRLTETKGIFTLLKAMDLVRQQIPEAKVNIYGTGRQEQEVRDYIREHHLEEQCILKGFCDCMEKAYQEHEIVISPSRTESCSFTILEAMNESCVVLASDVDGTRELVYDGVTGRLHPFGDAKTLAGQIIELMKEPEKLRMLAQNGHYEVTHSFRQEDSVKKYIQCLTE</sequence>
<dbReference type="RefSeq" id="WP_191427742.1">
    <property type="nucleotide sequence ID" value="NZ_BSBO01000015.1"/>
</dbReference>
<protein>
    <recommendedName>
        <fullName evidence="5">Glycosyltransferase family 1 protein</fullName>
    </recommendedName>
</protein>
<gene>
    <name evidence="3" type="ORF">Selli1_16770</name>
</gene>
<feature type="domain" description="Glycosyl transferase family 1" evidence="1">
    <location>
        <begin position="174"/>
        <end position="325"/>
    </location>
</feature>
<organism evidence="3 4">
    <name type="scientific">Sellimonas catena</name>
    <dbReference type="NCBI Taxonomy" id="2994035"/>
    <lineage>
        <taxon>Bacteria</taxon>
        <taxon>Bacillati</taxon>
        <taxon>Bacillota</taxon>
        <taxon>Clostridia</taxon>
        <taxon>Lachnospirales</taxon>
        <taxon>Lachnospiraceae</taxon>
        <taxon>Sellimonas</taxon>
    </lineage>
</organism>
<comment type="caution">
    <text evidence="3">The sequence shown here is derived from an EMBL/GenBank/DDBJ whole genome shotgun (WGS) entry which is preliminary data.</text>
</comment>
<reference evidence="3 4" key="1">
    <citation type="journal article" date="2023" name="Int. J. Syst. Evol. Microbiol.">
        <title>Sellimonas catena sp. nov., isolated from human faeces.</title>
        <authorList>
            <person name="Hisatomi A."/>
            <person name="Ohkuma M."/>
            <person name="Sakamoto M."/>
        </authorList>
    </citation>
    <scope>NUCLEOTIDE SEQUENCE [LARGE SCALE GENOMIC DNA]</scope>
    <source>
        <strain evidence="3 4">12EGH17</strain>
    </source>
</reference>
<dbReference type="CDD" id="cd03801">
    <property type="entry name" value="GT4_PimA-like"/>
    <property type="match status" value="1"/>
</dbReference>
<dbReference type="Pfam" id="PF00534">
    <property type="entry name" value="Glycos_transf_1"/>
    <property type="match status" value="1"/>
</dbReference>
<dbReference type="Pfam" id="PF13439">
    <property type="entry name" value="Glyco_transf_4"/>
    <property type="match status" value="1"/>
</dbReference>
<evidence type="ECO:0000259" key="1">
    <source>
        <dbReference type="Pfam" id="PF00534"/>
    </source>
</evidence>